<gene>
    <name evidence="1" type="ORF">E2980_07810</name>
</gene>
<dbReference type="Proteomes" id="UP000297900">
    <property type="component" value="Unassembled WGS sequence"/>
</dbReference>
<reference evidence="1 2" key="1">
    <citation type="submission" date="2019-03" db="EMBL/GenBank/DDBJ databases">
        <title>Cohnella endophytica sp. nov., a novel endophytic bacterium isolated from bark of Sonneratia apetala.</title>
        <authorList>
            <person name="Tuo L."/>
        </authorList>
    </citation>
    <scope>NUCLEOTIDE SEQUENCE [LARGE SCALE GENOMIC DNA]</scope>
    <source>
        <strain evidence="1 2">CCTCC AB 208254</strain>
    </source>
</reference>
<dbReference type="RefSeq" id="WP_135151625.1">
    <property type="nucleotide sequence ID" value="NZ_SOMN01000007.1"/>
</dbReference>
<evidence type="ECO:0000313" key="2">
    <source>
        <dbReference type="Proteomes" id="UP000297900"/>
    </source>
</evidence>
<dbReference type="AlphaFoldDB" id="A0A4Y8M1S7"/>
<organism evidence="1 2">
    <name type="scientific">Cohnella luojiensis</name>
    <dbReference type="NCBI Taxonomy" id="652876"/>
    <lineage>
        <taxon>Bacteria</taxon>
        <taxon>Bacillati</taxon>
        <taxon>Bacillota</taxon>
        <taxon>Bacilli</taxon>
        <taxon>Bacillales</taxon>
        <taxon>Paenibacillaceae</taxon>
        <taxon>Cohnella</taxon>
    </lineage>
</organism>
<evidence type="ECO:0000313" key="1">
    <source>
        <dbReference type="EMBL" id="TFE28115.1"/>
    </source>
</evidence>
<comment type="caution">
    <text evidence="1">The sequence shown here is derived from an EMBL/GenBank/DDBJ whole genome shotgun (WGS) entry which is preliminary data.</text>
</comment>
<proteinExistence type="predicted"/>
<accession>A0A4Y8M1S7</accession>
<protein>
    <submittedName>
        <fullName evidence="1">Uncharacterized protein</fullName>
    </submittedName>
</protein>
<keyword evidence="2" id="KW-1185">Reference proteome</keyword>
<dbReference type="EMBL" id="SOMN01000007">
    <property type="protein sequence ID" value="TFE28115.1"/>
    <property type="molecule type" value="Genomic_DNA"/>
</dbReference>
<name>A0A4Y8M1S7_9BACL</name>
<sequence>MHKALREEHAEQTVRQHGFINRMLGRKRNSPLTPEHVWHPGLDEKIAALSESQLGEGHPDGLLSARAWKAALHLWNDSLHAAHELVEHLNTPTGAALHGIMHRREGDFDNAKYWFHLAGNHPSFHGLQARAAGFLMQQTIPHGPLRDPLNKIATQGSWNPYLFLNAIAIQENHVREEESRVFLEHLQQLELEAFMRFLEGRITWFVEVID</sequence>
<dbReference type="OrthoDB" id="370799at2"/>